<reference evidence="2 3" key="1">
    <citation type="journal article" date="2015" name="Nature">
        <title>rRNA introns, odd ribosomes, and small enigmatic genomes across a large radiation of phyla.</title>
        <authorList>
            <person name="Brown C.T."/>
            <person name="Hug L.A."/>
            <person name="Thomas B.C."/>
            <person name="Sharon I."/>
            <person name="Castelle C.J."/>
            <person name="Singh A."/>
            <person name="Wilkins M.J."/>
            <person name="Williams K.H."/>
            <person name="Banfield J.F."/>
        </authorList>
    </citation>
    <scope>NUCLEOTIDE SEQUENCE [LARGE SCALE GENOMIC DNA]</scope>
</reference>
<dbReference type="AlphaFoldDB" id="A0A0G1H3B6"/>
<proteinExistence type="predicted"/>
<comment type="caution">
    <text evidence="2">The sequence shown here is derived from an EMBL/GenBank/DDBJ whole genome shotgun (WGS) entry which is preliminary data.</text>
</comment>
<feature type="transmembrane region" description="Helical" evidence="1">
    <location>
        <begin position="45"/>
        <end position="65"/>
    </location>
</feature>
<keyword evidence="1" id="KW-1133">Transmembrane helix</keyword>
<evidence type="ECO:0000313" key="2">
    <source>
        <dbReference type="EMBL" id="KKT41255.1"/>
    </source>
</evidence>
<organism evidence="2 3">
    <name type="scientific">Candidatus Giovannonibacteria bacterium GW2011_GWA2_44_13b</name>
    <dbReference type="NCBI Taxonomy" id="1618647"/>
    <lineage>
        <taxon>Bacteria</taxon>
        <taxon>Candidatus Giovannoniibacteriota</taxon>
    </lineage>
</organism>
<dbReference type="EMBL" id="LCHU01000010">
    <property type="protein sequence ID" value="KKT41255.1"/>
    <property type="molecule type" value="Genomic_DNA"/>
</dbReference>
<evidence type="ECO:0000313" key="3">
    <source>
        <dbReference type="Proteomes" id="UP000034736"/>
    </source>
</evidence>
<evidence type="ECO:0000256" key="1">
    <source>
        <dbReference type="SAM" id="Phobius"/>
    </source>
</evidence>
<dbReference type="PATRIC" id="fig|1618647.3.peg.472"/>
<gene>
    <name evidence="2" type="ORF">UW30_C0010G0011</name>
</gene>
<accession>A0A0G1H3B6</accession>
<name>A0A0G1H3B6_9BACT</name>
<protein>
    <submittedName>
        <fullName evidence="2">Uncharacterized protein</fullName>
    </submittedName>
</protein>
<keyword evidence="1" id="KW-0812">Transmembrane</keyword>
<dbReference type="STRING" id="1618647.UW30_C0010G0011"/>
<sequence>MAGVIFNEPKMSSEARIPYPAGTRIAKWIVRNSQGYIRDEKQADALLVIVSASLLIISLYFIFFGGKTKLPPGIREVPPQGLPIN</sequence>
<keyword evidence="1" id="KW-0472">Membrane</keyword>
<dbReference type="Proteomes" id="UP000034736">
    <property type="component" value="Unassembled WGS sequence"/>
</dbReference>